<dbReference type="InterPro" id="IPR050248">
    <property type="entry name" value="Polysacc_deacetylase_ArnD"/>
</dbReference>
<dbReference type="FunCoup" id="C4QW42">
    <property type="interactions" value="34"/>
</dbReference>
<dbReference type="InParanoid" id="C4QW42"/>
<keyword evidence="3" id="KW-0378">Hydrolase</keyword>
<dbReference type="EC" id="3.5.1.41" evidence="6"/>
<protein>
    <recommendedName>
        <fullName evidence="6">chitin deacetylase</fullName>
        <ecNumber evidence="6">3.5.1.41</ecNumber>
    </recommendedName>
</protein>
<dbReference type="GO" id="GO:0030476">
    <property type="term" value="P:ascospore wall assembly"/>
    <property type="evidence" value="ECO:0007669"/>
    <property type="project" value="TreeGrafter"/>
</dbReference>
<keyword evidence="4" id="KW-0146">Chitin degradation</keyword>
<dbReference type="GO" id="GO:0005975">
    <property type="term" value="P:carbohydrate metabolic process"/>
    <property type="evidence" value="ECO:0007669"/>
    <property type="project" value="InterPro"/>
</dbReference>
<feature type="domain" description="NodB homology" evidence="9">
    <location>
        <begin position="110"/>
        <end position="302"/>
    </location>
</feature>
<dbReference type="GO" id="GO:0006032">
    <property type="term" value="P:chitin catabolic process"/>
    <property type="evidence" value="ECO:0007669"/>
    <property type="project" value="UniProtKB-KW"/>
</dbReference>
<evidence type="ECO:0000256" key="1">
    <source>
        <dbReference type="ARBA" id="ARBA00001941"/>
    </source>
</evidence>
<feature type="signal peptide" evidence="8">
    <location>
        <begin position="1"/>
        <end position="20"/>
    </location>
</feature>
<dbReference type="AlphaFoldDB" id="C4QW42"/>
<dbReference type="GO" id="GO:0046872">
    <property type="term" value="F:metal ion binding"/>
    <property type="evidence" value="ECO:0007669"/>
    <property type="project" value="UniProtKB-KW"/>
</dbReference>
<dbReference type="KEGG" id="ppa:PAS_chr1-1_0103"/>
<dbReference type="PANTHER" id="PTHR10587">
    <property type="entry name" value="GLYCOSYL TRANSFERASE-RELATED"/>
    <property type="match status" value="1"/>
</dbReference>
<proteinExistence type="predicted"/>
<comment type="catalytic activity">
    <reaction evidence="7">
        <text>[(1-&gt;4)-N-acetyl-beta-D-glucosaminyl](n) + n H2O = chitosan + n acetate</text>
        <dbReference type="Rhea" id="RHEA:10464"/>
        <dbReference type="Rhea" id="RHEA-COMP:9593"/>
        <dbReference type="Rhea" id="RHEA-COMP:9597"/>
        <dbReference type="ChEBI" id="CHEBI:15377"/>
        <dbReference type="ChEBI" id="CHEBI:17029"/>
        <dbReference type="ChEBI" id="CHEBI:30089"/>
        <dbReference type="ChEBI" id="CHEBI:57704"/>
        <dbReference type="EC" id="3.5.1.41"/>
    </reaction>
    <physiologicalReaction direction="left-to-right" evidence="7">
        <dbReference type="Rhea" id="RHEA:10465"/>
    </physiologicalReaction>
</comment>
<keyword evidence="4" id="KW-0119">Carbohydrate metabolism</keyword>
<keyword evidence="8" id="KW-0732">Signal</keyword>
<dbReference type="GO" id="GO:0005628">
    <property type="term" value="C:prospore membrane"/>
    <property type="evidence" value="ECO:0007669"/>
    <property type="project" value="TreeGrafter"/>
</dbReference>
<name>C4QW42_KOMPG</name>
<evidence type="ECO:0000259" key="9">
    <source>
        <dbReference type="PROSITE" id="PS51677"/>
    </source>
</evidence>
<evidence type="ECO:0000313" key="11">
    <source>
        <dbReference type="Proteomes" id="UP000000314"/>
    </source>
</evidence>
<evidence type="ECO:0000256" key="3">
    <source>
        <dbReference type="ARBA" id="ARBA00022801"/>
    </source>
</evidence>
<dbReference type="STRING" id="644223.C4QW42"/>
<feature type="chain" id="PRO_5009950808" description="chitin deacetylase" evidence="8">
    <location>
        <begin position="21"/>
        <end position="305"/>
    </location>
</feature>
<accession>C4QW42</accession>
<dbReference type="OMA" id="QWSIWAM"/>
<sequence>MTQKTQYIIILLTLIVSAFSESSGQNADGALPSDSTEIFKTQPFPDWLHAFTGLNAWPDENPPYIPLEFIDFENIVSDPRREFGTCPPDRSTCSFDCYKCISFDDAYTCPKLSQTFDDGPSPSTPKLLAALTHNTTFFTVGLNVVKYPEVYQQIQQKGHLLGLHTWSHKFLPSLSNEEIIAQFQWSIWAMNATGHHLPKWYRPPYGGIDNRVRSIARQFGMQAVLWDYDSFDWKLESVPPQRTESEIYSDVQRWRHKTWSPAGLILEHDGMPKTVDAGIEISKIIGPDQLTVAECVGGIDYIRTF</sequence>
<dbReference type="SUPFAM" id="SSF88713">
    <property type="entry name" value="Glycoside hydrolase/deacetylase"/>
    <property type="match status" value="1"/>
</dbReference>
<keyword evidence="11" id="KW-1185">Reference proteome</keyword>
<dbReference type="Gene3D" id="3.20.20.370">
    <property type="entry name" value="Glycoside hydrolase/deacetylase"/>
    <property type="match status" value="1"/>
</dbReference>
<dbReference type="GO" id="GO:0004099">
    <property type="term" value="F:chitin deacetylase activity"/>
    <property type="evidence" value="ECO:0007669"/>
    <property type="project" value="UniProtKB-EC"/>
</dbReference>
<dbReference type="InterPro" id="IPR011330">
    <property type="entry name" value="Glyco_hydro/deAcase_b/a-brl"/>
</dbReference>
<dbReference type="Proteomes" id="UP000000314">
    <property type="component" value="Chromosome 1"/>
</dbReference>
<keyword evidence="4" id="KW-0624">Polysaccharide degradation</keyword>
<reference evidence="10 11" key="1">
    <citation type="journal article" date="2009" name="Nat. Biotechnol.">
        <title>Genome sequence of the recombinant protein production host Pichia pastoris.</title>
        <authorList>
            <person name="De Schutter K."/>
            <person name="Lin Y.C."/>
            <person name="Tiels P."/>
            <person name="Van Hecke A."/>
            <person name="Glinka S."/>
            <person name="Weber-Lehmann J."/>
            <person name="Rouze P."/>
            <person name="Van de Peer Y."/>
            <person name="Callewaert N."/>
        </authorList>
    </citation>
    <scope>NUCLEOTIDE SEQUENCE [LARGE SCALE GENOMIC DNA]</scope>
    <source>
        <strain evidence="11">GS115 / ATCC 20864</strain>
    </source>
</reference>
<dbReference type="Pfam" id="PF01522">
    <property type="entry name" value="Polysacc_deac_1"/>
    <property type="match status" value="1"/>
</dbReference>
<dbReference type="RefSeq" id="XP_002489746.1">
    <property type="nucleotide sequence ID" value="XM_002489701.1"/>
</dbReference>
<organism evidence="10 11">
    <name type="scientific">Komagataella phaffii (strain GS115 / ATCC 20864)</name>
    <name type="common">Yeast</name>
    <name type="synonym">Pichia pastoris</name>
    <dbReference type="NCBI Taxonomy" id="644223"/>
    <lineage>
        <taxon>Eukaryota</taxon>
        <taxon>Fungi</taxon>
        <taxon>Dikarya</taxon>
        <taxon>Ascomycota</taxon>
        <taxon>Saccharomycotina</taxon>
        <taxon>Pichiomycetes</taxon>
        <taxon>Pichiales</taxon>
        <taxon>Pichiaceae</taxon>
        <taxon>Komagataella</taxon>
    </lineage>
</organism>
<dbReference type="eggNOG" id="ENOG502QRIP">
    <property type="taxonomic scope" value="Eukaryota"/>
</dbReference>
<evidence type="ECO:0000256" key="5">
    <source>
        <dbReference type="ARBA" id="ARBA00023285"/>
    </source>
</evidence>
<dbReference type="SMR" id="C4QW42"/>
<gene>
    <name evidence="10" type="ordered locus">PAS_chr1-1_0103</name>
</gene>
<evidence type="ECO:0000256" key="6">
    <source>
        <dbReference type="ARBA" id="ARBA00024056"/>
    </source>
</evidence>
<dbReference type="OrthoDB" id="2125469at2759"/>
<evidence type="ECO:0000313" key="10">
    <source>
        <dbReference type="EMBL" id="CAY67465.1"/>
    </source>
</evidence>
<evidence type="ECO:0000256" key="2">
    <source>
        <dbReference type="ARBA" id="ARBA00022723"/>
    </source>
</evidence>
<dbReference type="InterPro" id="IPR002509">
    <property type="entry name" value="NODB_dom"/>
</dbReference>
<dbReference type="EMBL" id="FN392319">
    <property type="protein sequence ID" value="CAY67465.1"/>
    <property type="molecule type" value="Genomic_DNA"/>
</dbReference>
<evidence type="ECO:0000256" key="8">
    <source>
        <dbReference type="SAM" id="SignalP"/>
    </source>
</evidence>
<evidence type="ECO:0000256" key="7">
    <source>
        <dbReference type="ARBA" id="ARBA00048494"/>
    </source>
</evidence>
<dbReference type="PROSITE" id="PS51677">
    <property type="entry name" value="NODB"/>
    <property type="match status" value="1"/>
</dbReference>
<dbReference type="HOGENOM" id="CLU_030200_1_0_1"/>
<evidence type="ECO:0000256" key="4">
    <source>
        <dbReference type="ARBA" id="ARBA00023024"/>
    </source>
</evidence>
<comment type="cofactor">
    <cofactor evidence="1">
        <name>Co(2+)</name>
        <dbReference type="ChEBI" id="CHEBI:48828"/>
    </cofactor>
</comment>
<keyword evidence="5" id="KW-0170">Cobalt</keyword>
<dbReference type="GeneID" id="8197229"/>
<dbReference type="PANTHER" id="PTHR10587:SF133">
    <property type="entry name" value="CHITIN DEACETYLASE 1-RELATED"/>
    <property type="match status" value="1"/>
</dbReference>
<keyword evidence="2" id="KW-0479">Metal-binding</keyword>